<feature type="compositionally biased region" description="Basic and acidic residues" evidence="1">
    <location>
        <begin position="61"/>
        <end position="81"/>
    </location>
</feature>
<gene>
    <name evidence="2" type="ORF">AMECASPLE_003443</name>
</gene>
<evidence type="ECO:0000313" key="3">
    <source>
        <dbReference type="Proteomes" id="UP001469553"/>
    </source>
</evidence>
<protein>
    <submittedName>
        <fullName evidence="2">Uncharacterized protein</fullName>
    </submittedName>
</protein>
<comment type="caution">
    <text evidence="2">The sequence shown here is derived from an EMBL/GenBank/DDBJ whole genome shotgun (WGS) entry which is preliminary data.</text>
</comment>
<accession>A0ABV0XYJ8</accession>
<feature type="region of interest" description="Disordered" evidence="1">
    <location>
        <begin position="54"/>
        <end position="81"/>
    </location>
</feature>
<keyword evidence="3" id="KW-1185">Reference proteome</keyword>
<evidence type="ECO:0000256" key="1">
    <source>
        <dbReference type="SAM" id="MobiDB-lite"/>
    </source>
</evidence>
<sequence>MVSSKADKSELQERRIFVNWRAPKANSLPPRLRGSLRNLVRGGRGVRTMLPQFSSGWTVRNDGERKQEQATRSRERKPSHDHRDFAFHWTCVR</sequence>
<evidence type="ECO:0000313" key="2">
    <source>
        <dbReference type="EMBL" id="MEQ2286540.1"/>
    </source>
</evidence>
<reference evidence="2 3" key="1">
    <citation type="submission" date="2021-06" db="EMBL/GenBank/DDBJ databases">
        <authorList>
            <person name="Palmer J.M."/>
        </authorList>
    </citation>
    <scope>NUCLEOTIDE SEQUENCE [LARGE SCALE GENOMIC DNA]</scope>
    <source>
        <strain evidence="2 3">AS_MEX2019</strain>
        <tissue evidence="2">Muscle</tissue>
    </source>
</reference>
<proteinExistence type="predicted"/>
<dbReference type="Proteomes" id="UP001469553">
    <property type="component" value="Unassembled WGS sequence"/>
</dbReference>
<dbReference type="EMBL" id="JAHRIP010018946">
    <property type="protein sequence ID" value="MEQ2286540.1"/>
    <property type="molecule type" value="Genomic_DNA"/>
</dbReference>
<organism evidence="2 3">
    <name type="scientific">Ameca splendens</name>
    <dbReference type="NCBI Taxonomy" id="208324"/>
    <lineage>
        <taxon>Eukaryota</taxon>
        <taxon>Metazoa</taxon>
        <taxon>Chordata</taxon>
        <taxon>Craniata</taxon>
        <taxon>Vertebrata</taxon>
        <taxon>Euteleostomi</taxon>
        <taxon>Actinopterygii</taxon>
        <taxon>Neopterygii</taxon>
        <taxon>Teleostei</taxon>
        <taxon>Neoteleostei</taxon>
        <taxon>Acanthomorphata</taxon>
        <taxon>Ovalentaria</taxon>
        <taxon>Atherinomorphae</taxon>
        <taxon>Cyprinodontiformes</taxon>
        <taxon>Goodeidae</taxon>
        <taxon>Ameca</taxon>
    </lineage>
</organism>
<name>A0ABV0XYJ8_9TELE</name>